<dbReference type="Pfam" id="PF12804">
    <property type="entry name" value="NTP_transf_3"/>
    <property type="match status" value="1"/>
</dbReference>
<keyword evidence="9 18" id="KW-0460">Magnesium</keyword>
<feature type="binding site" evidence="18">
    <location>
        <position position="172"/>
    </location>
    <ligand>
        <name>UDP-N-acetyl-alpha-D-glucosamine</name>
        <dbReference type="ChEBI" id="CHEBI:57705"/>
    </ligand>
</feature>
<evidence type="ECO:0000256" key="6">
    <source>
        <dbReference type="ARBA" id="ARBA00022695"/>
    </source>
</evidence>
<feature type="binding site" evidence="18">
    <location>
        <position position="104"/>
    </location>
    <ligand>
        <name>Mg(2+)</name>
        <dbReference type="ChEBI" id="CHEBI:18420"/>
    </ligand>
</feature>
<feature type="binding site" evidence="18">
    <location>
        <begin position="11"/>
        <end position="14"/>
    </location>
    <ligand>
        <name>UDP-N-acetyl-alpha-D-glucosamine</name>
        <dbReference type="ChEBI" id="CHEBI:57705"/>
    </ligand>
</feature>
<evidence type="ECO:0000256" key="1">
    <source>
        <dbReference type="ARBA" id="ARBA00004496"/>
    </source>
</evidence>
<keyword evidence="7 18" id="KW-0479">Metal-binding</keyword>
<dbReference type="NCBIfam" id="NF010933">
    <property type="entry name" value="PRK14353.1"/>
    <property type="match status" value="1"/>
</dbReference>
<dbReference type="PANTHER" id="PTHR43584:SF3">
    <property type="entry name" value="BIFUNCTIONAL PROTEIN GLMU"/>
    <property type="match status" value="1"/>
</dbReference>
<sequence length="450" mass="47890">MNHRPLACVILAAGKGSRMKSDLPKVLHKVAGRPMIGHVLATVRELDPDHVVVVVGPGMEDVAAVVHPYPTAVQERQQGTADAVRSAFGLLEGFRGDVVVLYGDTPLVTPDTLRAMIQARRQPSDPAVVVLGMRPDDPGAYGRLILNARGGLEKIVEYLDATEDERRVTLCNAGLMAFDGARMTGLINRIGNSNAKGEFYLTDVVQIARSESMPCAVVEAAPAEVMGVNSREELAEAERVVQRRLRKAAMDNGATLTDPNTVTFSHDTRLGRDVTVAPYVVFGPGVSVADRVEIKSFCHLEQVRIDSGAIIGPYARLRPGAEIGPDVHIGNFVEVKNARIEAGAKVNHLTYIGDARVGAKANVGAGTITCNYDGFNKHRTDIGAGAFIGSNTALVAPVKVGDGAMIAAGSVITRDVEADAMAVARGKQASHAGWAGRFRAVKAEEKARKR</sequence>
<comment type="similarity">
    <text evidence="2 18">In the C-terminal section; belongs to the transferase hexapeptide repeat family.</text>
</comment>
<keyword evidence="21" id="KW-1185">Reference proteome</keyword>
<dbReference type="InterPro" id="IPR018357">
    <property type="entry name" value="Hexapep_transf_CS"/>
</dbReference>
<comment type="caution">
    <text evidence="20">The sequence shown here is derived from an EMBL/GenBank/DDBJ whole genome shotgun (WGS) entry which is preliminary data.</text>
</comment>
<evidence type="ECO:0000313" key="20">
    <source>
        <dbReference type="EMBL" id="NYZ22776.1"/>
    </source>
</evidence>
<evidence type="ECO:0000256" key="13">
    <source>
        <dbReference type="ARBA" id="ARBA00023315"/>
    </source>
</evidence>
<comment type="catalytic activity">
    <reaction evidence="15 18">
        <text>alpha-D-glucosamine 1-phosphate + acetyl-CoA = N-acetyl-alpha-D-glucosamine 1-phosphate + CoA + H(+)</text>
        <dbReference type="Rhea" id="RHEA:13725"/>
        <dbReference type="ChEBI" id="CHEBI:15378"/>
        <dbReference type="ChEBI" id="CHEBI:57287"/>
        <dbReference type="ChEBI" id="CHEBI:57288"/>
        <dbReference type="ChEBI" id="CHEBI:57776"/>
        <dbReference type="ChEBI" id="CHEBI:58516"/>
        <dbReference type="EC" id="2.3.1.157"/>
    </reaction>
</comment>
<feature type="active site" description="Proton acceptor" evidence="18">
    <location>
        <position position="348"/>
    </location>
</feature>
<evidence type="ECO:0000256" key="10">
    <source>
        <dbReference type="ARBA" id="ARBA00022960"/>
    </source>
</evidence>
<keyword evidence="11 18" id="KW-0573">Peptidoglycan synthesis</keyword>
<evidence type="ECO:0000256" key="16">
    <source>
        <dbReference type="ARBA" id="ARBA00048493"/>
    </source>
</evidence>
<comment type="catalytic activity">
    <reaction evidence="16 18">
        <text>N-acetyl-alpha-D-glucosamine 1-phosphate + UTP + H(+) = UDP-N-acetyl-alpha-D-glucosamine + diphosphate</text>
        <dbReference type="Rhea" id="RHEA:13509"/>
        <dbReference type="ChEBI" id="CHEBI:15378"/>
        <dbReference type="ChEBI" id="CHEBI:33019"/>
        <dbReference type="ChEBI" id="CHEBI:46398"/>
        <dbReference type="ChEBI" id="CHEBI:57705"/>
        <dbReference type="ChEBI" id="CHEBI:57776"/>
        <dbReference type="EC" id="2.7.7.23"/>
    </reaction>
</comment>
<evidence type="ECO:0000256" key="7">
    <source>
        <dbReference type="ARBA" id="ARBA00022723"/>
    </source>
</evidence>
<feature type="binding site" evidence="18">
    <location>
        <position position="390"/>
    </location>
    <ligand>
        <name>acetyl-CoA</name>
        <dbReference type="ChEBI" id="CHEBI:57288"/>
    </ligand>
</feature>
<evidence type="ECO:0000256" key="9">
    <source>
        <dbReference type="ARBA" id="ARBA00022842"/>
    </source>
</evidence>
<feature type="binding site" evidence="18">
    <location>
        <position position="157"/>
    </location>
    <ligand>
        <name>UDP-N-acetyl-alpha-D-glucosamine</name>
        <dbReference type="ChEBI" id="CHEBI:57705"/>
    </ligand>
</feature>
<accession>A0ABX2THJ8</accession>
<feature type="binding site" evidence="18">
    <location>
        <position position="362"/>
    </location>
    <ligand>
        <name>UDP-N-acetyl-alpha-D-glucosamine</name>
        <dbReference type="ChEBI" id="CHEBI:57705"/>
    </ligand>
</feature>
<gene>
    <name evidence="18 20" type="primary">glmU</name>
    <name evidence="20" type="ORF">HND93_23950</name>
</gene>
<evidence type="ECO:0000256" key="8">
    <source>
        <dbReference type="ARBA" id="ARBA00022737"/>
    </source>
</evidence>
<keyword evidence="12 18" id="KW-0511">Multifunctional enzyme</keyword>
<evidence type="ECO:0000256" key="3">
    <source>
        <dbReference type="ARBA" id="ARBA00007947"/>
    </source>
</evidence>
<dbReference type="CDD" id="cd03353">
    <property type="entry name" value="LbH_GlmU_C"/>
    <property type="match status" value="1"/>
</dbReference>
<keyword evidence="4 18" id="KW-0963">Cytoplasm</keyword>
<dbReference type="EC" id="2.3.1.157" evidence="18"/>
<comment type="pathway">
    <text evidence="18">Nucleotide-sugar biosynthesis; UDP-N-acetyl-alpha-D-glucosamine biosynthesis; UDP-N-acetyl-alpha-D-glucosamine from N-acetyl-alpha-D-glucosamine 1-phosphate: step 1/1.</text>
</comment>
<feature type="region of interest" description="N-acetyltransferase" evidence="18">
    <location>
        <begin position="253"/>
        <end position="450"/>
    </location>
</feature>
<dbReference type="EC" id="2.7.7.23" evidence="18"/>
<evidence type="ECO:0000256" key="2">
    <source>
        <dbReference type="ARBA" id="ARBA00007707"/>
    </source>
</evidence>
<comment type="function">
    <text evidence="17 18">Catalyzes the last two sequential reactions in the de novo biosynthetic pathway for UDP-N-acetylglucosamine (UDP-GlcNAc). The C-terminal domain catalyzes the transfer of acetyl group from acetyl coenzyme A to glucosamine-1-phosphate (GlcN-1-P) to produce N-acetylglucosamine-1-phosphate (GlcNAc-1-P), which is converted into UDP-GlcNAc by the transfer of uridine 5-monophosphate (from uridine 5-triphosphate), a reaction catalyzed by the N-terminal domain.</text>
</comment>
<feature type="binding site" evidence="18">
    <location>
        <begin position="371"/>
        <end position="372"/>
    </location>
    <ligand>
        <name>acetyl-CoA</name>
        <dbReference type="ChEBI" id="CHEBI:57288"/>
    </ligand>
</feature>
<dbReference type="Gene3D" id="3.90.550.10">
    <property type="entry name" value="Spore Coat Polysaccharide Biosynthesis Protein SpsA, Chain A"/>
    <property type="match status" value="1"/>
</dbReference>
<dbReference type="InterPro" id="IPR050065">
    <property type="entry name" value="GlmU-like"/>
</dbReference>
<feature type="binding site" evidence="18">
    <location>
        <begin position="79"/>
        <end position="80"/>
    </location>
    <ligand>
        <name>UDP-N-acetyl-alpha-D-glucosamine</name>
        <dbReference type="ChEBI" id="CHEBI:57705"/>
    </ligand>
</feature>
<dbReference type="SUPFAM" id="SSF53448">
    <property type="entry name" value="Nucleotide-diphospho-sugar transferases"/>
    <property type="match status" value="1"/>
</dbReference>
<keyword evidence="6 18" id="KW-0548">Nucleotidyltransferase</keyword>
<dbReference type="NCBIfam" id="TIGR01173">
    <property type="entry name" value="glmU"/>
    <property type="match status" value="1"/>
</dbReference>
<feature type="region of interest" description="Linker" evidence="18">
    <location>
        <begin position="232"/>
        <end position="252"/>
    </location>
</feature>
<dbReference type="Proteomes" id="UP000584642">
    <property type="component" value="Unassembled WGS sequence"/>
</dbReference>
<evidence type="ECO:0000256" key="18">
    <source>
        <dbReference type="HAMAP-Rule" id="MF_01631"/>
    </source>
</evidence>
<dbReference type="GO" id="GO:0003977">
    <property type="term" value="F:UDP-N-acetylglucosamine diphosphorylase activity"/>
    <property type="evidence" value="ECO:0007669"/>
    <property type="project" value="UniProtKB-EC"/>
</dbReference>
<feature type="domain" description="MobA-like NTP transferase" evidence="19">
    <location>
        <begin position="8"/>
        <end position="132"/>
    </location>
</feature>
<comment type="pathway">
    <text evidence="18">Nucleotide-sugar biosynthesis; UDP-N-acetyl-alpha-D-glucosamine biosynthesis; N-acetyl-alpha-D-glucosamine 1-phosphate from alpha-D-glucosamine 6-phosphate (route II): step 2/2.</text>
</comment>
<evidence type="ECO:0000313" key="21">
    <source>
        <dbReference type="Proteomes" id="UP000584642"/>
    </source>
</evidence>
<dbReference type="InterPro" id="IPR029044">
    <property type="entry name" value="Nucleotide-diphossugar_trans"/>
</dbReference>
<dbReference type="Pfam" id="PF00132">
    <property type="entry name" value="Hexapep"/>
    <property type="match status" value="2"/>
</dbReference>
<evidence type="ECO:0000256" key="12">
    <source>
        <dbReference type="ARBA" id="ARBA00023268"/>
    </source>
</evidence>
<evidence type="ECO:0000256" key="4">
    <source>
        <dbReference type="ARBA" id="ARBA00022490"/>
    </source>
</evidence>
<dbReference type="CDD" id="cd02540">
    <property type="entry name" value="GT2_GlmU_N_bac"/>
    <property type="match status" value="1"/>
</dbReference>
<feature type="binding site" evidence="18">
    <location>
        <position position="229"/>
    </location>
    <ligand>
        <name>UDP-N-acetyl-alpha-D-glucosamine</name>
        <dbReference type="ChEBI" id="CHEBI:57705"/>
    </ligand>
</feature>
<evidence type="ECO:0000256" key="17">
    <source>
        <dbReference type="ARBA" id="ARBA00049628"/>
    </source>
</evidence>
<feature type="binding site" evidence="18">
    <location>
        <position position="408"/>
    </location>
    <ligand>
        <name>acetyl-CoA</name>
        <dbReference type="ChEBI" id="CHEBI:57288"/>
    </ligand>
</feature>
<dbReference type="SUPFAM" id="SSF51161">
    <property type="entry name" value="Trimeric LpxA-like enzymes"/>
    <property type="match status" value="1"/>
</dbReference>
<feature type="region of interest" description="Pyrophosphorylase" evidence="18">
    <location>
        <begin position="1"/>
        <end position="231"/>
    </location>
</feature>
<feature type="binding site" evidence="18">
    <location>
        <position position="142"/>
    </location>
    <ligand>
        <name>UDP-N-acetyl-alpha-D-glucosamine</name>
        <dbReference type="ChEBI" id="CHEBI:57705"/>
    </ligand>
</feature>
<dbReference type="InterPro" id="IPR038009">
    <property type="entry name" value="GlmU_C_LbH"/>
</dbReference>
<feature type="binding site" evidence="18">
    <location>
        <position position="351"/>
    </location>
    <ligand>
        <name>UDP-N-acetyl-alpha-D-glucosamine</name>
        <dbReference type="ChEBI" id="CHEBI:57705"/>
    </ligand>
</feature>
<comment type="cofactor">
    <cofactor evidence="18">
        <name>Mg(2+)</name>
        <dbReference type="ChEBI" id="CHEBI:18420"/>
    </cofactor>
    <text evidence="18">Binds 1 Mg(2+) ion per subunit.</text>
</comment>
<dbReference type="PROSITE" id="PS00101">
    <property type="entry name" value="HEXAPEP_TRANSFERASES"/>
    <property type="match status" value="1"/>
</dbReference>
<keyword evidence="14 18" id="KW-0961">Cell wall biogenesis/degradation</keyword>
<dbReference type="PANTHER" id="PTHR43584">
    <property type="entry name" value="NUCLEOTIDYL TRANSFERASE"/>
    <property type="match status" value="1"/>
</dbReference>
<feature type="binding site" evidence="18">
    <location>
        <position position="229"/>
    </location>
    <ligand>
        <name>Mg(2+)</name>
        <dbReference type="ChEBI" id="CHEBI:18420"/>
    </ligand>
</feature>
<comment type="similarity">
    <text evidence="3 18">In the N-terminal section; belongs to the N-acetylglucosamine-1-phosphate uridyltransferase family.</text>
</comment>
<comment type="subunit">
    <text evidence="18">Homotrimer.</text>
</comment>
<keyword evidence="8 18" id="KW-0677">Repeat</keyword>
<dbReference type="InterPro" id="IPR025877">
    <property type="entry name" value="MobA-like_NTP_Trfase"/>
</dbReference>
<proteinExistence type="inferred from homology"/>
<keyword evidence="10 18" id="KW-0133">Cell shape</keyword>
<reference evidence="20 21" key="1">
    <citation type="submission" date="2020-05" db="EMBL/GenBank/DDBJ databases">
        <title>Azospirillum oleiclasticum sp. nov, a nitrogen-fixing and heavy crude oil-emulsifying bacterium isolated from the crude oil of Yumen Oilfield.</title>
        <authorList>
            <person name="Wu D."/>
            <person name="Cai M."/>
            <person name="Zhang X."/>
        </authorList>
    </citation>
    <scope>NUCLEOTIDE SEQUENCE [LARGE SCALE GENOMIC DNA]</scope>
    <source>
        <strain evidence="20 21">ROY-1-1-2</strain>
    </source>
</reference>
<feature type="binding site" evidence="18">
    <location>
        <position position="425"/>
    </location>
    <ligand>
        <name>acetyl-CoA</name>
        <dbReference type="ChEBI" id="CHEBI:57288"/>
    </ligand>
</feature>
<dbReference type="InterPro" id="IPR011004">
    <property type="entry name" value="Trimer_LpxA-like_sf"/>
</dbReference>
<evidence type="ECO:0000256" key="5">
    <source>
        <dbReference type="ARBA" id="ARBA00022679"/>
    </source>
</evidence>
<comment type="subcellular location">
    <subcellularLocation>
        <location evidence="1 18">Cytoplasm</location>
    </subcellularLocation>
</comment>
<dbReference type="Gene3D" id="2.160.10.10">
    <property type="entry name" value="Hexapeptide repeat proteins"/>
    <property type="match status" value="1"/>
</dbReference>
<evidence type="ECO:0000256" key="11">
    <source>
        <dbReference type="ARBA" id="ARBA00022984"/>
    </source>
</evidence>
<organism evidence="20 21">
    <name type="scientific">Azospirillum oleiclasticum</name>
    <dbReference type="NCBI Taxonomy" id="2735135"/>
    <lineage>
        <taxon>Bacteria</taxon>
        <taxon>Pseudomonadati</taxon>
        <taxon>Pseudomonadota</taxon>
        <taxon>Alphaproteobacteria</taxon>
        <taxon>Rhodospirillales</taxon>
        <taxon>Azospirillaceae</taxon>
        <taxon>Azospirillum</taxon>
    </lineage>
</organism>
<dbReference type="EMBL" id="JABFDB010000021">
    <property type="protein sequence ID" value="NYZ22776.1"/>
    <property type="molecule type" value="Genomic_DNA"/>
</dbReference>
<dbReference type="RefSeq" id="WP_180284543.1">
    <property type="nucleotide sequence ID" value="NZ_JABFDB010000021.1"/>
</dbReference>
<evidence type="ECO:0000256" key="14">
    <source>
        <dbReference type="ARBA" id="ARBA00023316"/>
    </source>
</evidence>
<dbReference type="InterPro" id="IPR005882">
    <property type="entry name" value="Bifunctional_GlmU"/>
</dbReference>
<keyword evidence="13 18" id="KW-0012">Acyltransferase</keyword>
<evidence type="ECO:0000259" key="19">
    <source>
        <dbReference type="Pfam" id="PF12804"/>
    </source>
</evidence>
<feature type="binding site" evidence="18">
    <location>
        <position position="336"/>
    </location>
    <ligand>
        <name>UDP-N-acetyl-alpha-D-glucosamine</name>
        <dbReference type="ChEBI" id="CHEBI:57705"/>
    </ligand>
</feature>
<protein>
    <recommendedName>
        <fullName evidence="18">Bifunctional protein GlmU</fullName>
    </recommendedName>
    <domain>
        <recommendedName>
            <fullName evidence="18">UDP-N-acetylglucosamine pyrophosphorylase</fullName>
            <ecNumber evidence="18">2.7.7.23</ecNumber>
        </recommendedName>
        <alternativeName>
            <fullName evidence="18">N-acetylglucosamine-1-phosphate uridyltransferase</fullName>
        </alternativeName>
    </domain>
    <domain>
        <recommendedName>
            <fullName evidence="18">Glucosamine-1-phosphate N-acetyltransferase</fullName>
            <ecNumber evidence="18">2.3.1.157</ecNumber>
        </recommendedName>
    </domain>
</protein>
<comment type="pathway">
    <text evidence="18">Bacterial outer membrane biogenesis; LPS lipid A biosynthesis.</text>
</comment>
<feature type="binding site" evidence="18">
    <location>
        <position position="365"/>
    </location>
    <ligand>
        <name>acetyl-CoA</name>
        <dbReference type="ChEBI" id="CHEBI:57288"/>
    </ligand>
</feature>
<dbReference type="HAMAP" id="MF_01631">
    <property type="entry name" value="GlmU"/>
    <property type="match status" value="1"/>
</dbReference>
<name>A0ABX2THJ8_9PROT</name>
<dbReference type="InterPro" id="IPR001451">
    <property type="entry name" value="Hexapep"/>
</dbReference>
<evidence type="ECO:0000256" key="15">
    <source>
        <dbReference type="ARBA" id="ARBA00048247"/>
    </source>
</evidence>
<feature type="binding site" evidence="18">
    <location>
        <position position="25"/>
    </location>
    <ligand>
        <name>UDP-N-acetyl-alpha-D-glucosamine</name>
        <dbReference type="ChEBI" id="CHEBI:57705"/>
    </ligand>
</feature>
<feature type="binding site" evidence="18">
    <location>
        <position position="318"/>
    </location>
    <ligand>
        <name>UDP-N-acetyl-alpha-D-glucosamine</name>
        <dbReference type="ChEBI" id="CHEBI:57705"/>
    </ligand>
</feature>
<feature type="binding site" evidence="18">
    <location>
        <position position="74"/>
    </location>
    <ligand>
        <name>UDP-N-acetyl-alpha-D-glucosamine</name>
        <dbReference type="ChEBI" id="CHEBI:57705"/>
    </ligand>
</feature>
<keyword evidence="5 18" id="KW-0808">Transferase</keyword>
<feature type="binding site" evidence="18">
    <location>
        <begin position="102"/>
        <end position="104"/>
    </location>
    <ligand>
        <name>UDP-N-acetyl-alpha-D-glucosamine</name>
        <dbReference type="ChEBI" id="CHEBI:57705"/>
    </ligand>
</feature>